<name>A0A5B9W7S5_9BACT</name>
<dbReference type="Proteomes" id="UP000324233">
    <property type="component" value="Chromosome"/>
</dbReference>
<dbReference type="InterPro" id="IPR025297">
    <property type="entry name" value="DUF4159"/>
</dbReference>
<reference evidence="3 4" key="1">
    <citation type="submission" date="2019-08" db="EMBL/GenBank/DDBJ databases">
        <title>Deep-cultivation of Planctomycetes and their phenomic and genomic characterization uncovers novel biology.</title>
        <authorList>
            <person name="Wiegand S."/>
            <person name="Jogler M."/>
            <person name="Boedeker C."/>
            <person name="Pinto D."/>
            <person name="Vollmers J."/>
            <person name="Rivas-Marin E."/>
            <person name="Kohn T."/>
            <person name="Peeters S.H."/>
            <person name="Heuer A."/>
            <person name="Rast P."/>
            <person name="Oberbeckmann S."/>
            <person name="Bunk B."/>
            <person name="Jeske O."/>
            <person name="Meyerdierks A."/>
            <person name="Storesund J.E."/>
            <person name="Kallscheuer N."/>
            <person name="Luecker S."/>
            <person name="Lage O.M."/>
            <person name="Pohl T."/>
            <person name="Merkel B.J."/>
            <person name="Hornburger P."/>
            <person name="Mueller R.-W."/>
            <person name="Bruemmer F."/>
            <person name="Labrenz M."/>
            <person name="Spormann A.M."/>
            <person name="Op den Camp H."/>
            <person name="Overmann J."/>
            <person name="Amann R."/>
            <person name="Jetten M.S.M."/>
            <person name="Mascher T."/>
            <person name="Medema M.H."/>
            <person name="Devos D.P."/>
            <person name="Kaster A.-K."/>
            <person name="Ovreas L."/>
            <person name="Rohde M."/>
            <person name="Galperin M.Y."/>
            <person name="Jogler C."/>
        </authorList>
    </citation>
    <scope>NUCLEOTIDE SEQUENCE [LARGE SCALE GENOMIC DNA]</scope>
    <source>
        <strain evidence="3 4">OJF2</strain>
    </source>
</reference>
<dbReference type="OrthoDB" id="9773014at2"/>
<evidence type="ECO:0000313" key="4">
    <source>
        <dbReference type="Proteomes" id="UP000324233"/>
    </source>
</evidence>
<evidence type="ECO:0000313" key="3">
    <source>
        <dbReference type="EMBL" id="QEH36397.1"/>
    </source>
</evidence>
<dbReference type="KEGG" id="agv:OJF2_49600"/>
<dbReference type="EMBL" id="CP042997">
    <property type="protein sequence ID" value="QEH36397.1"/>
    <property type="molecule type" value="Genomic_DNA"/>
</dbReference>
<evidence type="ECO:0000256" key="1">
    <source>
        <dbReference type="SAM" id="MobiDB-lite"/>
    </source>
</evidence>
<dbReference type="Pfam" id="PF13709">
    <property type="entry name" value="DUF4159"/>
    <property type="match status" value="1"/>
</dbReference>
<dbReference type="AlphaFoldDB" id="A0A5B9W7S5"/>
<evidence type="ECO:0000259" key="2">
    <source>
        <dbReference type="Pfam" id="PF13709"/>
    </source>
</evidence>
<dbReference type="RefSeq" id="WP_148596090.1">
    <property type="nucleotide sequence ID" value="NZ_CP042997.1"/>
</dbReference>
<proteinExistence type="predicted"/>
<organism evidence="3 4">
    <name type="scientific">Aquisphaera giovannonii</name>
    <dbReference type="NCBI Taxonomy" id="406548"/>
    <lineage>
        <taxon>Bacteria</taxon>
        <taxon>Pseudomonadati</taxon>
        <taxon>Planctomycetota</taxon>
        <taxon>Planctomycetia</taxon>
        <taxon>Isosphaerales</taxon>
        <taxon>Isosphaeraceae</taxon>
        <taxon>Aquisphaera</taxon>
    </lineage>
</organism>
<feature type="region of interest" description="Disordered" evidence="1">
    <location>
        <begin position="30"/>
        <end position="50"/>
    </location>
</feature>
<keyword evidence="4" id="KW-1185">Reference proteome</keyword>
<accession>A0A5B9W7S5</accession>
<gene>
    <name evidence="3" type="ORF">OJF2_49600</name>
</gene>
<sequence>MPRSRRKLLAVAALGLIGVVGGMAIAQPPWGRGPGGWRRQNPLDGIPDDRAGVPDWKVDERFKKDVFTFARVQYSSGYGMGRRGRGGWGGGTWDTDWPDSDLNFSYRLQQLTSLKVNPKSVIVRLTDEDLFDYPFLYMIEPGRLVFSEEEVVALRRYLLNGGFLMVDDFWGEAQYQNFYREIKRVFPDREPAELDLSHPVFQCVYRLKERPQVPSIHTWAYSGETWEDHGPGSREVHYRGISDDKDRLMVLICHNTDLGDGWEREGENAEYFHEFSEKKSYPMGINIVTYAMTH</sequence>
<protein>
    <recommendedName>
        <fullName evidence="2">DUF4159 domain-containing protein</fullName>
    </recommendedName>
</protein>
<dbReference type="Gene3D" id="3.40.50.12140">
    <property type="entry name" value="Domain of unknown function DUF4159"/>
    <property type="match status" value="1"/>
</dbReference>
<feature type="domain" description="DUF4159" evidence="2">
    <location>
        <begin position="69"/>
        <end position="292"/>
    </location>
</feature>